<proteinExistence type="predicted"/>
<organism evidence="1 2">
    <name type="scientific">Exilibacterium tricleocarpae</name>
    <dbReference type="NCBI Taxonomy" id="2591008"/>
    <lineage>
        <taxon>Bacteria</taxon>
        <taxon>Pseudomonadati</taxon>
        <taxon>Pseudomonadota</taxon>
        <taxon>Gammaproteobacteria</taxon>
        <taxon>Cellvibrionales</taxon>
        <taxon>Cellvibrionaceae</taxon>
        <taxon>Exilibacterium</taxon>
    </lineage>
</organism>
<gene>
    <name evidence="1" type="ORF">FKG94_21255</name>
</gene>
<sequence>MVAKQFFIGINWGSSNLRAYLLDEQGTLCDSTSSPKGVTKLDYDSMTDTFLEVVNNWPYTDSVYLSGMIGSPMGWTDIPYKACPVGLNELMNALSPVEIGGRCAVIVPGVRCSTAYGDPEIMRGEELEIIGMLAVAPQLAKSGKIAALPGTHSKWVQLSEGRIVEFFTSMGSEVFDRLAEKGLLNSVMTGEAHVSEPFTKGVRRGASGATGLGRLLFGVRAQAIDGRLSGDDAASYARGLLIGAEIADANSIYSITSYQGSIPLVGNAPLCKLYAAALELFDVSSHILDADKIAGAGYTALHRQALVCRQ</sequence>
<dbReference type="InterPro" id="IPR042257">
    <property type="entry name" value="DGOK_C"/>
</dbReference>
<evidence type="ECO:0000313" key="2">
    <source>
        <dbReference type="Proteomes" id="UP000319732"/>
    </source>
</evidence>
<dbReference type="InterPro" id="IPR007729">
    <property type="entry name" value="DGOK"/>
</dbReference>
<accession>A0A545T008</accession>
<keyword evidence="1" id="KW-0418">Kinase</keyword>
<dbReference type="OrthoDB" id="256574at2"/>
<dbReference type="Gene3D" id="3.30.420.300">
    <property type="entry name" value="2-keto-3-deoxy-galactonokinase, substrate binding domain"/>
    <property type="match status" value="1"/>
</dbReference>
<dbReference type="InterPro" id="IPR042258">
    <property type="entry name" value="DGOK_N"/>
</dbReference>
<dbReference type="GO" id="GO:0008671">
    <property type="term" value="F:2-dehydro-3-deoxygalactonokinase activity"/>
    <property type="evidence" value="ECO:0007669"/>
    <property type="project" value="InterPro"/>
</dbReference>
<reference evidence="1 2" key="1">
    <citation type="submission" date="2019-06" db="EMBL/GenBank/DDBJ databases">
        <title>Whole genome sequence for Cellvibrionaceae sp. R142.</title>
        <authorList>
            <person name="Wang G."/>
        </authorList>
    </citation>
    <scope>NUCLEOTIDE SEQUENCE [LARGE SCALE GENOMIC DNA]</scope>
    <source>
        <strain evidence="1 2">R142</strain>
    </source>
</reference>
<evidence type="ECO:0000313" key="1">
    <source>
        <dbReference type="EMBL" id="TQV70553.1"/>
    </source>
</evidence>
<dbReference type="AlphaFoldDB" id="A0A545T008"/>
<keyword evidence="2" id="KW-1185">Reference proteome</keyword>
<dbReference type="EMBL" id="VHSG01000024">
    <property type="protein sequence ID" value="TQV70553.1"/>
    <property type="molecule type" value="Genomic_DNA"/>
</dbReference>
<comment type="caution">
    <text evidence="1">The sequence shown here is derived from an EMBL/GenBank/DDBJ whole genome shotgun (WGS) entry which is preliminary data.</text>
</comment>
<protein>
    <submittedName>
        <fullName evidence="1">2-dehydro-3-deoxygalactonokinase</fullName>
    </submittedName>
</protein>
<dbReference type="GO" id="GO:0034194">
    <property type="term" value="P:D-galactonate catabolic process"/>
    <property type="evidence" value="ECO:0007669"/>
    <property type="project" value="InterPro"/>
</dbReference>
<keyword evidence="1" id="KW-0808">Transferase</keyword>
<dbReference type="Gene3D" id="3.30.420.310">
    <property type="entry name" value="2-keto-3-deoxy-galactonokinase, C-terminal domain"/>
    <property type="match status" value="1"/>
</dbReference>
<dbReference type="Proteomes" id="UP000319732">
    <property type="component" value="Unassembled WGS sequence"/>
</dbReference>
<name>A0A545T008_9GAMM</name>
<dbReference type="Pfam" id="PF05035">
    <property type="entry name" value="DGOK"/>
    <property type="match status" value="1"/>
</dbReference>